<dbReference type="GO" id="GO:0030134">
    <property type="term" value="C:COPII-coated ER to Golgi transport vesicle"/>
    <property type="evidence" value="ECO:0000318"/>
    <property type="project" value="GO_Central"/>
</dbReference>
<comment type="subcellular location">
    <subcellularLocation>
        <location evidence="1 7">Membrane</location>
        <topology evidence="1 7">Single-pass type I membrane protein</topology>
    </subcellularLocation>
</comment>
<dbReference type="InterPro" id="IPR009038">
    <property type="entry name" value="GOLD_dom"/>
</dbReference>
<evidence type="ECO:0000256" key="3">
    <source>
        <dbReference type="ARBA" id="ARBA00022692"/>
    </source>
</evidence>
<evidence type="ECO:0000313" key="11">
    <source>
        <dbReference type="Proteomes" id="UP000813463"/>
    </source>
</evidence>
<dbReference type="GO" id="GO:0007030">
    <property type="term" value="P:Golgi organization"/>
    <property type="evidence" value="ECO:0000318"/>
    <property type="project" value="GO_Central"/>
</dbReference>
<dbReference type="GO" id="GO:0006888">
    <property type="term" value="P:endoplasmic reticulum to Golgi vesicle-mediated transport"/>
    <property type="evidence" value="ECO:0000318"/>
    <property type="project" value="GO_Central"/>
</dbReference>
<dbReference type="AlphaFoldDB" id="A0A9R0JCQ9"/>
<reference evidence="12" key="2">
    <citation type="submission" date="2025-08" db="UniProtKB">
        <authorList>
            <consortium name="RefSeq"/>
        </authorList>
    </citation>
    <scope>IDENTIFICATION</scope>
    <source>
        <tissue evidence="12">Leaf</tissue>
    </source>
</reference>
<feature type="chain" id="PRO_5040447154" evidence="9">
    <location>
        <begin position="28"/>
        <end position="217"/>
    </location>
</feature>
<dbReference type="Proteomes" id="UP000813463">
    <property type="component" value="Chromosome 3"/>
</dbReference>
<feature type="domain" description="GOLD" evidence="10">
    <location>
        <begin position="37"/>
        <end position="127"/>
    </location>
</feature>
<dbReference type="SMART" id="SM01190">
    <property type="entry name" value="EMP24_GP25L"/>
    <property type="match status" value="1"/>
</dbReference>
<evidence type="ECO:0000256" key="8">
    <source>
        <dbReference type="SAM" id="Phobius"/>
    </source>
</evidence>
<evidence type="ECO:0000313" key="12">
    <source>
        <dbReference type="RefSeq" id="XP_021865431.1"/>
    </source>
</evidence>
<evidence type="ECO:0000256" key="2">
    <source>
        <dbReference type="ARBA" id="ARBA00007104"/>
    </source>
</evidence>
<dbReference type="KEGG" id="soe:110804176"/>
<keyword evidence="11" id="KW-1185">Reference proteome</keyword>
<dbReference type="GO" id="GO:0005794">
    <property type="term" value="C:Golgi apparatus"/>
    <property type="evidence" value="ECO:0000318"/>
    <property type="project" value="GO_Central"/>
</dbReference>
<dbReference type="GO" id="GO:0006886">
    <property type="term" value="P:intracellular protein transport"/>
    <property type="evidence" value="ECO:0000318"/>
    <property type="project" value="GO_Central"/>
</dbReference>
<feature type="transmembrane region" description="Helical" evidence="8">
    <location>
        <begin position="185"/>
        <end position="205"/>
    </location>
</feature>
<evidence type="ECO:0000256" key="9">
    <source>
        <dbReference type="SAM" id="SignalP"/>
    </source>
</evidence>
<proteinExistence type="inferred from homology"/>
<reference evidence="11" key="1">
    <citation type="journal article" date="2021" name="Nat. Commun.">
        <title>Genomic analyses provide insights into spinach domestication and the genetic basis of agronomic traits.</title>
        <authorList>
            <person name="Cai X."/>
            <person name="Sun X."/>
            <person name="Xu C."/>
            <person name="Sun H."/>
            <person name="Wang X."/>
            <person name="Ge C."/>
            <person name="Zhang Z."/>
            <person name="Wang Q."/>
            <person name="Fei Z."/>
            <person name="Jiao C."/>
            <person name="Wang Q."/>
        </authorList>
    </citation>
    <scope>NUCLEOTIDE SEQUENCE [LARGE SCALE GENOMIC DNA]</scope>
    <source>
        <strain evidence="11">cv. Varoflay</strain>
    </source>
</reference>
<name>A0A9R0JCQ9_SPIOL</name>
<evidence type="ECO:0000256" key="4">
    <source>
        <dbReference type="ARBA" id="ARBA00022729"/>
    </source>
</evidence>
<gene>
    <name evidence="12" type="primary">LOC110804176</name>
</gene>
<dbReference type="OrthoDB" id="1929172at2759"/>
<dbReference type="Pfam" id="PF01105">
    <property type="entry name" value="EMP24_GP25L"/>
    <property type="match status" value="1"/>
</dbReference>
<dbReference type="RefSeq" id="XP_021865431.1">
    <property type="nucleotide sequence ID" value="XM_022009739.2"/>
</dbReference>
<evidence type="ECO:0000256" key="5">
    <source>
        <dbReference type="ARBA" id="ARBA00022989"/>
    </source>
</evidence>
<dbReference type="PANTHER" id="PTHR22811">
    <property type="entry name" value="TRANSMEMBRANE EMP24 DOMAIN-CONTAINING PROTEIN"/>
    <property type="match status" value="1"/>
</dbReference>
<dbReference type="GeneID" id="110804176"/>
<evidence type="ECO:0000259" key="10">
    <source>
        <dbReference type="PROSITE" id="PS50866"/>
    </source>
</evidence>
<keyword evidence="3 7" id="KW-0812">Transmembrane</keyword>
<sequence length="217" mass="25169">MPNLIIDRNVVIFVTLWLWLSAEVCESMRFDLASGATKCISEEIQHDAMTVGKYNVITPIDGHPIPDTHRITARVTSPRGNHYHYKEVVESGNFAFTAADTGDYMICFWAPRHNLPTKISIDFEWKTGIDARDWFNVARKGQIDLLDVELKRLYDGVKSIRDEMFHLREREEEMQLLNKSTKSKMATFSFISIILVMSVAALQIWHLKTYFERKKLL</sequence>
<evidence type="ECO:0000256" key="6">
    <source>
        <dbReference type="ARBA" id="ARBA00023136"/>
    </source>
</evidence>
<dbReference type="GO" id="GO:0005793">
    <property type="term" value="C:endoplasmic reticulum-Golgi intermediate compartment"/>
    <property type="evidence" value="ECO:0000318"/>
    <property type="project" value="GO_Central"/>
</dbReference>
<feature type="signal peptide" evidence="9">
    <location>
        <begin position="1"/>
        <end position="27"/>
    </location>
</feature>
<dbReference type="GO" id="GO:0005783">
    <property type="term" value="C:endoplasmic reticulum"/>
    <property type="evidence" value="ECO:0000318"/>
    <property type="project" value="GO_Central"/>
</dbReference>
<accession>A0A9R0JCQ9</accession>
<keyword evidence="6 8" id="KW-0472">Membrane</keyword>
<evidence type="ECO:0000256" key="1">
    <source>
        <dbReference type="ARBA" id="ARBA00004479"/>
    </source>
</evidence>
<comment type="similarity">
    <text evidence="2 7">Belongs to the EMP24/GP25L family.</text>
</comment>
<evidence type="ECO:0000256" key="7">
    <source>
        <dbReference type="RuleBase" id="RU003827"/>
    </source>
</evidence>
<dbReference type="PROSITE" id="PS50866">
    <property type="entry name" value="GOLD"/>
    <property type="match status" value="1"/>
</dbReference>
<organism evidence="11 12">
    <name type="scientific">Spinacia oleracea</name>
    <name type="common">Spinach</name>
    <dbReference type="NCBI Taxonomy" id="3562"/>
    <lineage>
        <taxon>Eukaryota</taxon>
        <taxon>Viridiplantae</taxon>
        <taxon>Streptophyta</taxon>
        <taxon>Embryophyta</taxon>
        <taxon>Tracheophyta</taxon>
        <taxon>Spermatophyta</taxon>
        <taxon>Magnoliopsida</taxon>
        <taxon>eudicotyledons</taxon>
        <taxon>Gunneridae</taxon>
        <taxon>Pentapetalae</taxon>
        <taxon>Caryophyllales</taxon>
        <taxon>Chenopodiaceae</taxon>
        <taxon>Chenopodioideae</taxon>
        <taxon>Anserineae</taxon>
        <taxon>Spinacia</taxon>
    </lineage>
</organism>
<keyword evidence="5 8" id="KW-1133">Transmembrane helix</keyword>
<dbReference type="InterPro" id="IPR015720">
    <property type="entry name" value="Emp24-like"/>
</dbReference>
<keyword evidence="4 9" id="KW-0732">Signal</keyword>
<protein>
    <submittedName>
        <fullName evidence="12">Transmembrane emp24 domain-containing protein p24delta7-like</fullName>
    </submittedName>
</protein>
<dbReference type="GO" id="GO:0016020">
    <property type="term" value="C:membrane"/>
    <property type="evidence" value="ECO:0007669"/>
    <property type="project" value="UniProtKB-SubCell"/>
</dbReference>